<dbReference type="PANTHER" id="PTHR10859:SF91">
    <property type="entry name" value="DOLICHYL-PHOSPHATE BETA-GLUCOSYLTRANSFERASE"/>
    <property type="match status" value="1"/>
</dbReference>
<dbReference type="InterPro" id="IPR001173">
    <property type="entry name" value="Glyco_trans_2-like"/>
</dbReference>
<keyword evidence="8" id="KW-0256">Endoplasmic reticulum</keyword>
<evidence type="ECO:0000313" key="15">
    <source>
        <dbReference type="Proteomes" id="UP000229924"/>
    </source>
</evidence>
<dbReference type="EMBL" id="PFIK01000019">
    <property type="protein sequence ID" value="PIX30183.1"/>
    <property type="molecule type" value="Genomic_DNA"/>
</dbReference>
<gene>
    <name evidence="14" type="ORF">COZ63_01025</name>
</gene>
<comment type="catalytic activity">
    <reaction evidence="12">
        <text>a di-trans,poly-cis-dolichyl phosphate + UDP-alpha-D-glucose = a di-trans,poly-cis-dolichyl beta-D-glucosyl phosphate + UDP</text>
        <dbReference type="Rhea" id="RHEA:15401"/>
        <dbReference type="Rhea" id="RHEA-COMP:19498"/>
        <dbReference type="Rhea" id="RHEA-COMP:19502"/>
        <dbReference type="ChEBI" id="CHEBI:57525"/>
        <dbReference type="ChEBI" id="CHEBI:57683"/>
        <dbReference type="ChEBI" id="CHEBI:58223"/>
        <dbReference type="ChEBI" id="CHEBI:58885"/>
        <dbReference type="EC" id="2.4.1.117"/>
    </reaction>
    <physiologicalReaction direction="left-to-right" evidence="12">
        <dbReference type="Rhea" id="RHEA:15402"/>
    </physiologicalReaction>
</comment>
<comment type="subcellular location">
    <subcellularLocation>
        <location evidence="1">Endoplasmic reticulum membrane</location>
        <topology evidence="1">Single-pass membrane protein</topology>
    </subcellularLocation>
</comment>
<evidence type="ECO:0000256" key="12">
    <source>
        <dbReference type="ARBA" id="ARBA00045097"/>
    </source>
</evidence>
<evidence type="ECO:0000313" key="14">
    <source>
        <dbReference type="EMBL" id="PIX30183.1"/>
    </source>
</evidence>
<dbReference type="Gene3D" id="3.90.550.10">
    <property type="entry name" value="Spore Coat Polysaccharide Biosynthesis Protein SpsA, Chain A"/>
    <property type="match status" value="1"/>
</dbReference>
<dbReference type="InterPro" id="IPR029044">
    <property type="entry name" value="Nucleotide-diphossugar_trans"/>
</dbReference>
<evidence type="ECO:0000259" key="13">
    <source>
        <dbReference type="Pfam" id="PF00535"/>
    </source>
</evidence>
<name>A0A2M7K1R7_9BACT</name>
<evidence type="ECO:0000256" key="1">
    <source>
        <dbReference type="ARBA" id="ARBA00004389"/>
    </source>
</evidence>
<protein>
    <recommendedName>
        <fullName evidence="4">dolichyl-phosphate beta-glucosyltransferase</fullName>
        <ecNumber evidence="4">2.4.1.117</ecNumber>
    </recommendedName>
</protein>
<reference evidence="15" key="1">
    <citation type="submission" date="2017-09" db="EMBL/GenBank/DDBJ databases">
        <title>Depth-based differentiation of microbial function through sediment-hosted aquifers and enrichment of novel symbionts in the deep terrestrial subsurface.</title>
        <authorList>
            <person name="Probst A.J."/>
            <person name="Ladd B."/>
            <person name="Jarett J.K."/>
            <person name="Geller-Mcgrath D.E."/>
            <person name="Sieber C.M.K."/>
            <person name="Emerson J.B."/>
            <person name="Anantharaman K."/>
            <person name="Thomas B.C."/>
            <person name="Malmstrom R."/>
            <person name="Stieglmeier M."/>
            <person name="Klingl A."/>
            <person name="Woyke T."/>
            <person name="Ryan C.M."/>
            <person name="Banfield J.F."/>
        </authorList>
    </citation>
    <scope>NUCLEOTIDE SEQUENCE [LARGE SCALE GENOMIC DNA]</scope>
</reference>
<keyword evidence="9" id="KW-0735">Signal-anchor</keyword>
<evidence type="ECO:0000256" key="11">
    <source>
        <dbReference type="ARBA" id="ARBA00023136"/>
    </source>
</evidence>
<keyword evidence="11" id="KW-0472">Membrane</keyword>
<accession>A0A2M7K1R7</accession>
<evidence type="ECO:0000256" key="9">
    <source>
        <dbReference type="ARBA" id="ARBA00022968"/>
    </source>
</evidence>
<evidence type="ECO:0000256" key="4">
    <source>
        <dbReference type="ARBA" id="ARBA00012583"/>
    </source>
</evidence>
<dbReference type="AlphaFoldDB" id="A0A2M7K1R7"/>
<dbReference type="EC" id="2.4.1.117" evidence="4"/>
<dbReference type="Proteomes" id="UP000229924">
    <property type="component" value="Unassembled WGS sequence"/>
</dbReference>
<evidence type="ECO:0000256" key="3">
    <source>
        <dbReference type="ARBA" id="ARBA00006739"/>
    </source>
</evidence>
<dbReference type="SUPFAM" id="SSF53448">
    <property type="entry name" value="Nucleotide-diphospho-sugar transferases"/>
    <property type="match status" value="1"/>
</dbReference>
<keyword evidence="5" id="KW-0328">Glycosyltransferase</keyword>
<comment type="pathway">
    <text evidence="2">Protein modification; protein glycosylation.</text>
</comment>
<evidence type="ECO:0000256" key="2">
    <source>
        <dbReference type="ARBA" id="ARBA00004922"/>
    </source>
</evidence>
<evidence type="ECO:0000256" key="6">
    <source>
        <dbReference type="ARBA" id="ARBA00022679"/>
    </source>
</evidence>
<comment type="similarity">
    <text evidence="3">Belongs to the glycosyltransferase 2 family.</text>
</comment>
<dbReference type="PANTHER" id="PTHR10859">
    <property type="entry name" value="GLYCOSYL TRANSFERASE"/>
    <property type="match status" value="1"/>
</dbReference>
<evidence type="ECO:0000256" key="7">
    <source>
        <dbReference type="ARBA" id="ARBA00022692"/>
    </source>
</evidence>
<organism evidence="14 15">
    <name type="scientific">Candidatus Berkelbacteria bacterium CG_4_8_14_3_um_filter_42_13</name>
    <dbReference type="NCBI Taxonomy" id="1974505"/>
    <lineage>
        <taxon>Bacteria</taxon>
        <taxon>Candidatus Berkelbacteria</taxon>
    </lineage>
</organism>
<dbReference type="CDD" id="cd04188">
    <property type="entry name" value="DPG_synthase"/>
    <property type="match status" value="1"/>
</dbReference>
<evidence type="ECO:0000256" key="10">
    <source>
        <dbReference type="ARBA" id="ARBA00022989"/>
    </source>
</evidence>
<proteinExistence type="inferred from homology"/>
<sequence>MNEKPFLSIVIPAYKEEKRIHKILDAVIDYEKEHDFAIEVVVVIDGTPDNTAQAAEKYKERIKGLKIIDRKENKGKGYTVKEGMLAASGEYIIFVDADNATPIEQVDKLLKYHDEYQVMIGSRYVKGGKLAIPQGFFRKIGGRALNLIIRMLTIPGIRDTQCGFKLFENSAAKEIFKRVTFDRWSFDIEVLAIARLHKMKIKEVGVTWYNDPHSLVSPIKDGLKMVRDAWIVRRNLRKRVYK</sequence>
<dbReference type="GO" id="GO:0004581">
    <property type="term" value="F:dolichyl-phosphate beta-glucosyltransferase activity"/>
    <property type="evidence" value="ECO:0007669"/>
    <property type="project" value="UniProtKB-EC"/>
</dbReference>
<comment type="caution">
    <text evidence="14">The sequence shown here is derived from an EMBL/GenBank/DDBJ whole genome shotgun (WGS) entry which is preliminary data.</text>
</comment>
<evidence type="ECO:0000256" key="8">
    <source>
        <dbReference type="ARBA" id="ARBA00022824"/>
    </source>
</evidence>
<dbReference type="Pfam" id="PF00535">
    <property type="entry name" value="Glycos_transf_2"/>
    <property type="match status" value="1"/>
</dbReference>
<evidence type="ECO:0000256" key="5">
    <source>
        <dbReference type="ARBA" id="ARBA00022676"/>
    </source>
</evidence>
<dbReference type="InterPro" id="IPR035518">
    <property type="entry name" value="DPG_synthase"/>
</dbReference>
<dbReference type="GO" id="GO:0006487">
    <property type="term" value="P:protein N-linked glycosylation"/>
    <property type="evidence" value="ECO:0007669"/>
    <property type="project" value="TreeGrafter"/>
</dbReference>
<feature type="domain" description="Glycosyltransferase 2-like" evidence="13">
    <location>
        <begin position="8"/>
        <end position="168"/>
    </location>
</feature>
<keyword evidence="7" id="KW-0812">Transmembrane</keyword>
<keyword evidence="6" id="KW-0808">Transferase</keyword>
<keyword evidence="10" id="KW-1133">Transmembrane helix</keyword>